<accession>A0ABQ8FQQ5</accession>
<keyword evidence="1" id="KW-0175">Coiled coil</keyword>
<comment type="caution">
    <text evidence="3">The sequence shown here is derived from an EMBL/GenBank/DDBJ whole genome shotgun (WGS) entry which is preliminary data.</text>
</comment>
<dbReference type="EMBL" id="JAGTJR010000085">
    <property type="protein sequence ID" value="KAH7012422.1"/>
    <property type="molecule type" value="Genomic_DNA"/>
</dbReference>
<sequence length="187" mass="22002">MAPNAASLSQEDRQTGTRAPLENQRVTRQQSAMRPQAENTSQDTIHVQPAQEATPPRTRRVAFNETHRSKIWDHEAQIGYLQRKDQFSSENFLKIEEKFTQLAEQNRQLEERVAQLAEQNQKLEEKVEQLTTENKKFDREIERLFENEEHQENHNKSLEKRIEESTIQAHQLTERLDTMSLTPQVNN</sequence>
<name>A0ABQ8FQQ5_9PEZI</name>
<evidence type="ECO:0000256" key="1">
    <source>
        <dbReference type="SAM" id="Coils"/>
    </source>
</evidence>
<proteinExistence type="predicted"/>
<feature type="coiled-coil region" evidence="1">
    <location>
        <begin position="92"/>
        <end position="175"/>
    </location>
</feature>
<reference evidence="3 4" key="1">
    <citation type="journal article" date="2021" name="Nat. Commun.">
        <title>Genetic determinants of endophytism in the Arabidopsis root mycobiome.</title>
        <authorList>
            <person name="Mesny F."/>
            <person name="Miyauchi S."/>
            <person name="Thiergart T."/>
            <person name="Pickel B."/>
            <person name="Atanasova L."/>
            <person name="Karlsson M."/>
            <person name="Huettel B."/>
            <person name="Barry K.W."/>
            <person name="Haridas S."/>
            <person name="Chen C."/>
            <person name="Bauer D."/>
            <person name="Andreopoulos W."/>
            <person name="Pangilinan J."/>
            <person name="LaButti K."/>
            <person name="Riley R."/>
            <person name="Lipzen A."/>
            <person name="Clum A."/>
            <person name="Drula E."/>
            <person name="Henrissat B."/>
            <person name="Kohler A."/>
            <person name="Grigoriev I.V."/>
            <person name="Martin F.M."/>
            <person name="Hacquard S."/>
        </authorList>
    </citation>
    <scope>NUCLEOTIDE SEQUENCE [LARGE SCALE GENOMIC DNA]</scope>
    <source>
        <strain evidence="3 4">MPI-SDFR-AT-0080</strain>
    </source>
</reference>
<organism evidence="3 4">
    <name type="scientific">Macrophomina phaseolina</name>
    <dbReference type="NCBI Taxonomy" id="35725"/>
    <lineage>
        <taxon>Eukaryota</taxon>
        <taxon>Fungi</taxon>
        <taxon>Dikarya</taxon>
        <taxon>Ascomycota</taxon>
        <taxon>Pezizomycotina</taxon>
        <taxon>Dothideomycetes</taxon>
        <taxon>Dothideomycetes incertae sedis</taxon>
        <taxon>Botryosphaeriales</taxon>
        <taxon>Botryosphaeriaceae</taxon>
        <taxon>Macrophomina</taxon>
    </lineage>
</organism>
<feature type="compositionally biased region" description="Polar residues" evidence="2">
    <location>
        <begin position="24"/>
        <end position="45"/>
    </location>
</feature>
<keyword evidence="4" id="KW-1185">Reference proteome</keyword>
<dbReference type="Proteomes" id="UP000774617">
    <property type="component" value="Unassembled WGS sequence"/>
</dbReference>
<evidence type="ECO:0000313" key="4">
    <source>
        <dbReference type="Proteomes" id="UP000774617"/>
    </source>
</evidence>
<evidence type="ECO:0000313" key="3">
    <source>
        <dbReference type="EMBL" id="KAH7012422.1"/>
    </source>
</evidence>
<gene>
    <name evidence="3" type="ORF">B0J12DRAFT_705923</name>
</gene>
<feature type="region of interest" description="Disordered" evidence="2">
    <location>
        <begin position="1"/>
        <end position="59"/>
    </location>
</feature>
<protein>
    <submittedName>
        <fullName evidence="3">Uncharacterized protein</fullName>
    </submittedName>
</protein>
<evidence type="ECO:0000256" key="2">
    <source>
        <dbReference type="SAM" id="MobiDB-lite"/>
    </source>
</evidence>